<evidence type="ECO:0000256" key="6">
    <source>
        <dbReference type="ARBA" id="ARBA00022884"/>
    </source>
</evidence>
<gene>
    <name evidence="8" type="ORF">A2875_03990</name>
</gene>
<keyword evidence="5" id="KW-0378">Hydrolase</keyword>
<evidence type="ECO:0000313" key="9">
    <source>
        <dbReference type="Proteomes" id="UP000177416"/>
    </source>
</evidence>
<evidence type="ECO:0000256" key="1">
    <source>
        <dbReference type="ARBA" id="ARBA00006620"/>
    </source>
</evidence>
<keyword evidence="7" id="KW-0346">Stress response</keyword>
<evidence type="ECO:0000256" key="2">
    <source>
        <dbReference type="ARBA" id="ARBA00022649"/>
    </source>
</evidence>
<dbReference type="Pfam" id="PF07927">
    <property type="entry name" value="HicA_toxin"/>
    <property type="match status" value="1"/>
</dbReference>
<keyword evidence="6" id="KW-0694">RNA-binding</keyword>
<dbReference type="PANTHER" id="PTHR34873:SF3">
    <property type="entry name" value="ADDICTION MODULE TOXIN, HICA FAMILY"/>
    <property type="match status" value="1"/>
</dbReference>
<dbReference type="Proteomes" id="UP000177416">
    <property type="component" value="Unassembled WGS sequence"/>
</dbReference>
<keyword evidence="3" id="KW-0540">Nuclease</keyword>
<dbReference type="EMBL" id="MFJJ01000012">
    <property type="protein sequence ID" value="OGG14848.1"/>
    <property type="molecule type" value="Genomic_DNA"/>
</dbReference>
<dbReference type="InterPro" id="IPR012933">
    <property type="entry name" value="HicA_mRNA_interferase"/>
</dbReference>
<proteinExistence type="inferred from homology"/>
<keyword evidence="2" id="KW-1277">Toxin-antitoxin system</keyword>
<evidence type="ECO:0000256" key="4">
    <source>
        <dbReference type="ARBA" id="ARBA00022759"/>
    </source>
</evidence>
<dbReference type="InterPro" id="IPR038570">
    <property type="entry name" value="HicA_sf"/>
</dbReference>
<accession>A0A1F5ZQX8</accession>
<evidence type="ECO:0000256" key="7">
    <source>
        <dbReference type="ARBA" id="ARBA00023016"/>
    </source>
</evidence>
<organism evidence="8 9">
    <name type="scientific">Candidatus Gottesmanbacteria bacterium RIFCSPHIGHO2_01_FULL_46_14</name>
    <dbReference type="NCBI Taxonomy" id="1798380"/>
    <lineage>
        <taxon>Bacteria</taxon>
        <taxon>Candidatus Gottesmaniibacteriota</taxon>
    </lineage>
</organism>
<name>A0A1F5ZQX8_9BACT</name>
<evidence type="ECO:0000313" key="8">
    <source>
        <dbReference type="EMBL" id="OGG14848.1"/>
    </source>
</evidence>
<keyword evidence="4" id="KW-0255">Endonuclease</keyword>
<evidence type="ECO:0000256" key="5">
    <source>
        <dbReference type="ARBA" id="ARBA00022801"/>
    </source>
</evidence>
<dbReference type="PANTHER" id="PTHR34873">
    <property type="entry name" value="SSR1766 PROTEIN"/>
    <property type="match status" value="1"/>
</dbReference>
<comment type="similarity">
    <text evidence="1">Belongs to the HicA mRNA interferase family.</text>
</comment>
<protein>
    <recommendedName>
        <fullName evidence="10">Toxin HicA</fullName>
    </recommendedName>
</protein>
<reference evidence="8 9" key="1">
    <citation type="journal article" date="2016" name="Nat. Commun.">
        <title>Thousands of microbial genomes shed light on interconnected biogeochemical processes in an aquifer system.</title>
        <authorList>
            <person name="Anantharaman K."/>
            <person name="Brown C.T."/>
            <person name="Hug L.A."/>
            <person name="Sharon I."/>
            <person name="Castelle C.J."/>
            <person name="Probst A.J."/>
            <person name="Thomas B.C."/>
            <person name="Singh A."/>
            <person name="Wilkins M.J."/>
            <person name="Karaoz U."/>
            <person name="Brodie E.L."/>
            <person name="Williams K.H."/>
            <person name="Hubbard S.S."/>
            <person name="Banfield J.F."/>
        </authorList>
    </citation>
    <scope>NUCLEOTIDE SEQUENCE [LARGE SCALE GENOMIC DNA]</scope>
</reference>
<comment type="caution">
    <text evidence="8">The sequence shown here is derived from an EMBL/GenBank/DDBJ whole genome shotgun (WGS) entry which is preliminary data.</text>
</comment>
<dbReference type="GO" id="GO:0003729">
    <property type="term" value="F:mRNA binding"/>
    <property type="evidence" value="ECO:0007669"/>
    <property type="project" value="InterPro"/>
</dbReference>
<dbReference type="GO" id="GO:0004519">
    <property type="term" value="F:endonuclease activity"/>
    <property type="evidence" value="ECO:0007669"/>
    <property type="project" value="UniProtKB-KW"/>
</dbReference>
<dbReference type="AlphaFoldDB" id="A0A1F5ZQX8"/>
<dbReference type="GO" id="GO:0016787">
    <property type="term" value="F:hydrolase activity"/>
    <property type="evidence" value="ECO:0007669"/>
    <property type="project" value="UniProtKB-KW"/>
</dbReference>
<dbReference type="Gene3D" id="3.30.920.30">
    <property type="entry name" value="Hypothetical protein"/>
    <property type="match status" value="1"/>
</dbReference>
<dbReference type="SUPFAM" id="SSF54786">
    <property type="entry name" value="YcfA/nrd intein domain"/>
    <property type="match status" value="1"/>
</dbReference>
<sequence length="74" mass="8590">MTQMPTLSPRKLIKILRKVGFIKVRQEGSHIFFKHTDGRTTVIPFHQGKDIGRGLLRSILNDIKISPQDFQKYL</sequence>
<evidence type="ECO:0000256" key="3">
    <source>
        <dbReference type="ARBA" id="ARBA00022722"/>
    </source>
</evidence>
<evidence type="ECO:0008006" key="10">
    <source>
        <dbReference type="Google" id="ProtNLM"/>
    </source>
</evidence>